<evidence type="ECO:0000313" key="4">
    <source>
        <dbReference type="Proteomes" id="UP000199657"/>
    </source>
</evidence>
<organism evidence="3 4">
    <name type="scientific">Aquisalimonas asiatica</name>
    <dbReference type="NCBI Taxonomy" id="406100"/>
    <lineage>
        <taxon>Bacteria</taxon>
        <taxon>Pseudomonadati</taxon>
        <taxon>Pseudomonadota</taxon>
        <taxon>Gammaproteobacteria</taxon>
        <taxon>Chromatiales</taxon>
        <taxon>Ectothiorhodospiraceae</taxon>
        <taxon>Aquisalimonas</taxon>
    </lineage>
</organism>
<gene>
    <name evidence="3" type="ORF">SAMN04488052_10376</name>
</gene>
<dbReference type="PANTHER" id="PTHR36302:SF1">
    <property type="entry name" value="COPPER CHAPERONE PCU(A)C"/>
    <property type="match status" value="1"/>
</dbReference>
<dbReference type="Pfam" id="PF04314">
    <property type="entry name" value="PCuAC"/>
    <property type="match status" value="1"/>
</dbReference>
<feature type="region of interest" description="Disordered" evidence="1">
    <location>
        <begin position="142"/>
        <end position="164"/>
    </location>
</feature>
<dbReference type="InterPro" id="IPR007410">
    <property type="entry name" value="LpqE-like"/>
</dbReference>
<reference evidence="3 4" key="1">
    <citation type="submission" date="2016-10" db="EMBL/GenBank/DDBJ databases">
        <authorList>
            <person name="de Groot N.N."/>
        </authorList>
    </citation>
    <scope>NUCLEOTIDE SEQUENCE [LARGE SCALE GENOMIC DNA]</scope>
    <source>
        <strain evidence="3 4">CGMCC 1.6291</strain>
    </source>
</reference>
<dbReference type="InterPro" id="IPR036182">
    <property type="entry name" value="PCuAC_sf"/>
</dbReference>
<dbReference type="SUPFAM" id="SSF110087">
    <property type="entry name" value="DR1885-like metal-binding protein"/>
    <property type="match status" value="1"/>
</dbReference>
<proteinExistence type="predicted"/>
<keyword evidence="4" id="KW-1185">Reference proteome</keyword>
<keyword evidence="2" id="KW-0732">Signal</keyword>
<evidence type="ECO:0008006" key="5">
    <source>
        <dbReference type="Google" id="ProtNLM"/>
    </source>
</evidence>
<dbReference type="EMBL" id="FOEG01000003">
    <property type="protein sequence ID" value="SEO79888.1"/>
    <property type="molecule type" value="Genomic_DNA"/>
</dbReference>
<accession>A0A1H8SNL5</accession>
<dbReference type="STRING" id="406100.SAMN04488052_10376"/>
<name>A0A1H8SNL5_9GAMM</name>
<feature type="compositionally biased region" description="Basic and acidic residues" evidence="1">
    <location>
        <begin position="143"/>
        <end position="164"/>
    </location>
</feature>
<dbReference type="RefSeq" id="WP_171909861.1">
    <property type="nucleotide sequence ID" value="NZ_FOEG01000003.1"/>
</dbReference>
<protein>
    <recommendedName>
        <fullName evidence="5">Copper(I)-binding protein</fullName>
    </recommendedName>
</protein>
<evidence type="ECO:0000256" key="2">
    <source>
        <dbReference type="SAM" id="SignalP"/>
    </source>
</evidence>
<dbReference type="PANTHER" id="PTHR36302">
    <property type="entry name" value="BLR7088 PROTEIN"/>
    <property type="match status" value="1"/>
</dbReference>
<evidence type="ECO:0000313" key="3">
    <source>
        <dbReference type="EMBL" id="SEO79888.1"/>
    </source>
</evidence>
<feature type="chain" id="PRO_5011794994" description="Copper(I)-binding protein" evidence="2">
    <location>
        <begin position="21"/>
        <end position="164"/>
    </location>
</feature>
<dbReference type="AlphaFoldDB" id="A0A1H8SNL5"/>
<feature type="signal peptide" evidence="2">
    <location>
        <begin position="1"/>
        <end position="20"/>
    </location>
</feature>
<evidence type="ECO:0000256" key="1">
    <source>
        <dbReference type="SAM" id="MobiDB-lite"/>
    </source>
</evidence>
<dbReference type="Gene3D" id="2.60.40.1890">
    <property type="entry name" value="PCu(A)C copper chaperone"/>
    <property type="match status" value="1"/>
</dbReference>
<sequence length="164" mass="18050">MRHLNTALFTLAILAASPLAADSDLVIHDPWVREMPPVADNAAGYMRIENPSDTDRSLVDAESDLFGHLEIHESVEEDGTMRMEHREELVIPAGGEAVLEPGGYHVMLMDRHGDPLKEGDEVAFTLIFADGHTQEVVAPVLRHGPDGEADDDHHDHHGDHHGDH</sequence>
<dbReference type="InterPro" id="IPR058248">
    <property type="entry name" value="Lxx211020-like"/>
</dbReference>
<dbReference type="Proteomes" id="UP000199657">
    <property type="component" value="Unassembled WGS sequence"/>
</dbReference>